<organism evidence="1 2">
    <name type="scientific">Chamaesiphon polymorphus CCALA 037</name>
    <dbReference type="NCBI Taxonomy" id="2107692"/>
    <lineage>
        <taxon>Bacteria</taxon>
        <taxon>Bacillati</taxon>
        <taxon>Cyanobacteriota</taxon>
        <taxon>Cyanophyceae</taxon>
        <taxon>Gomontiellales</taxon>
        <taxon>Chamaesiphonaceae</taxon>
        <taxon>Chamaesiphon</taxon>
    </lineage>
</organism>
<dbReference type="EMBL" id="PVWO01000258">
    <property type="protein sequence ID" value="PSB54453.1"/>
    <property type="molecule type" value="Genomic_DNA"/>
</dbReference>
<gene>
    <name evidence="1" type="ORF">C7B77_18135</name>
</gene>
<evidence type="ECO:0000313" key="1">
    <source>
        <dbReference type="EMBL" id="PSB54453.1"/>
    </source>
</evidence>
<reference evidence="1 2" key="1">
    <citation type="submission" date="2018-03" db="EMBL/GenBank/DDBJ databases">
        <title>The ancient ancestry and fast evolution of plastids.</title>
        <authorList>
            <person name="Moore K.R."/>
            <person name="Magnabosco C."/>
            <person name="Momper L."/>
            <person name="Gold D.A."/>
            <person name="Bosak T."/>
            <person name="Fournier G.P."/>
        </authorList>
    </citation>
    <scope>NUCLEOTIDE SEQUENCE [LARGE SCALE GENOMIC DNA]</scope>
    <source>
        <strain evidence="1 2">CCALA 037</strain>
    </source>
</reference>
<proteinExistence type="predicted"/>
<protein>
    <submittedName>
        <fullName evidence="1">Uncharacterized protein</fullName>
    </submittedName>
</protein>
<dbReference type="Proteomes" id="UP000238937">
    <property type="component" value="Unassembled WGS sequence"/>
</dbReference>
<comment type="caution">
    <text evidence="1">The sequence shown here is derived from an EMBL/GenBank/DDBJ whole genome shotgun (WGS) entry which is preliminary data.</text>
</comment>
<keyword evidence="2" id="KW-1185">Reference proteome</keyword>
<dbReference type="AlphaFoldDB" id="A0A2T1GAZ4"/>
<accession>A0A2T1GAZ4</accession>
<name>A0A2T1GAZ4_9CYAN</name>
<evidence type="ECO:0000313" key="2">
    <source>
        <dbReference type="Proteomes" id="UP000238937"/>
    </source>
</evidence>
<sequence length="61" mass="6657">MVVCSGKIKEDLLPIFYILKLCQIRLGSPDRSGPHPQPLSQFWERGARAAGEGGVRAMGCD</sequence>